<evidence type="ECO:0000313" key="2">
    <source>
        <dbReference type="Proteomes" id="UP001186974"/>
    </source>
</evidence>
<evidence type="ECO:0000313" key="1">
    <source>
        <dbReference type="EMBL" id="KAK3070883.1"/>
    </source>
</evidence>
<accession>A0ACC3DGP0</accession>
<keyword evidence="2" id="KW-1185">Reference proteome</keyword>
<protein>
    <submittedName>
        <fullName evidence="1">Uncharacterized protein</fullName>
    </submittedName>
</protein>
<gene>
    <name evidence="1" type="ORF">LTS18_014989</name>
</gene>
<proteinExistence type="predicted"/>
<reference evidence="1" key="1">
    <citation type="submission" date="2024-09" db="EMBL/GenBank/DDBJ databases">
        <title>Black Yeasts Isolated from many extreme environments.</title>
        <authorList>
            <person name="Coleine C."/>
            <person name="Stajich J.E."/>
            <person name="Selbmann L."/>
        </authorList>
    </citation>
    <scope>NUCLEOTIDE SEQUENCE</scope>
    <source>
        <strain evidence="1">CCFEE 5737</strain>
    </source>
</reference>
<name>A0ACC3DGP0_9PEZI</name>
<sequence>MVGLTFAELKEAPLTVNDSIIHTFHTVMKMDGSTQKPYMKSHPYSYTKAFITQTIID</sequence>
<dbReference type="Proteomes" id="UP001186974">
    <property type="component" value="Unassembled WGS sequence"/>
</dbReference>
<comment type="caution">
    <text evidence="1">The sequence shown here is derived from an EMBL/GenBank/DDBJ whole genome shotgun (WGS) entry which is preliminary data.</text>
</comment>
<organism evidence="1 2">
    <name type="scientific">Coniosporium uncinatum</name>
    <dbReference type="NCBI Taxonomy" id="93489"/>
    <lineage>
        <taxon>Eukaryota</taxon>
        <taxon>Fungi</taxon>
        <taxon>Dikarya</taxon>
        <taxon>Ascomycota</taxon>
        <taxon>Pezizomycotina</taxon>
        <taxon>Dothideomycetes</taxon>
        <taxon>Dothideomycetes incertae sedis</taxon>
        <taxon>Coniosporium</taxon>
    </lineage>
</organism>
<dbReference type="EMBL" id="JAWDJW010004909">
    <property type="protein sequence ID" value="KAK3070883.1"/>
    <property type="molecule type" value="Genomic_DNA"/>
</dbReference>